<sequence>MNQGIGRHSYLKHWAIAMGLLLLTAILCAQLQKLYSESHLAVLVFAFITVLGLLFSTLFAWLQLETRNSYSSTGWFVGFLSLSLVLCSYLDHTVSIDWAAVSAGEMQLTLYQKIIRSDFTFWLLFLFPFIFSVMYFSIRSKKAKTKN</sequence>
<dbReference type="Proteomes" id="UP000233553">
    <property type="component" value="Unassembled WGS sequence"/>
</dbReference>
<organism evidence="2 3">
    <name type="scientific">Acinetobacter proteolyticus</name>
    <dbReference type="NCBI Taxonomy" id="1776741"/>
    <lineage>
        <taxon>Bacteria</taxon>
        <taxon>Pseudomonadati</taxon>
        <taxon>Pseudomonadota</taxon>
        <taxon>Gammaproteobacteria</taxon>
        <taxon>Moraxellales</taxon>
        <taxon>Moraxellaceae</taxon>
        <taxon>Acinetobacter</taxon>
    </lineage>
</organism>
<feature type="transmembrane region" description="Helical" evidence="1">
    <location>
        <begin position="119"/>
        <end position="138"/>
    </location>
</feature>
<feature type="transmembrane region" description="Helical" evidence="1">
    <location>
        <begin position="38"/>
        <end position="62"/>
    </location>
</feature>
<dbReference type="RefSeq" id="WP_101237108.1">
    <property type="nucleotide sequence ID" value="NZ_PISJ01000018.1"/>
</dbReference>
<gene>
    <name evidence="2" type="ORF">CW311_15555</name>
</gene>
<proteinExistence type="predicted"/>
<reference evidence="2 3" key="1">
    <citation type="submission" date="2017-12" db="EMBL/GenBank/DDBJ databases">
        <title>Draft Genome sequences of multiple microbial strains isolated from spacecraft associated surfaces.</title>
        <authorList>
            <person name="Seuylemezian A."/>
            <person name="Vaishampayan P."/>
            <person name="Venkateswaran K."/>
        </authorList>
    </citation>
    <scope>NUCLEOTIDE SEQUENCE [LARGE SCALE GENOMIC DNA]</scope>
    <source>
        <strain evidence="2 3">2P01AA</strain>
    </source>
</reference>
<protein>
    <submittedName>
        <fullName evidence="2">Uncharacterized protein</fullName>
    </submittedName>
</protein>
<accession>A0A2N0WCH5</accession>
<feature type="transmembrane region" description="Helical" evidence="1">
    <location>
        <begin position="74"/>
        <end position="99"/>
    </location>
</feature>
<evidence type="ECO:0000313" key="3">
    <source>
        <dbReference type="Proteomes" id="UP000233553"/>
    </source>
</evidence>
<dbReference type="AlphaFoldDB" id="A0A2N0WCH5"/>
<keyword evidence="1" id="KW-0812">Transmembrane</keyword>
<keyword evidence="1" id="KW-1133">Transmembrane helix</keyword>
<dbReference type="EMBL" id="PISJ01000018">
    <property type="protein sequence ID" value="PKF32228.1"/>
    <property type="molecule type" value="Genomic_DNA"/>
</dbReference>
<name>A0A2N0WCH5_9GAMM</name>
<comment type="caution">
    <text evidence="2">The sequence shown here is derived from an EMBL/GenBank/DDBJ whole genome shotgun (WGS) entry which is preliminary data.</text>
</comment>
<keyword evidence="1" id="KW-0472">Membrane</keyword>
<evidence type="ECO:0000256" key="1">
    <source>
        <dbReference type="SAM" id="Phobius"/>
    </source>
</evidence>
<evidence type="ECO:0000313" key="2">
    <source>
        <dbReference type="EMBL" id="PKF32228.1"/>
    </source>
</evidence>
<feature type="transmembrane region" description="Helical" evidence="1">
    <location>
        <begin position="12"/>
        <end position="32"/>
    </location>
</feature>